<name>A0A0M9A2N3_9HYME</name>
<gene>
    <name evidence="1" type="ORF">WN51_14268</name>
</gene>
<evidence type="ECO:0000313" key="1">
    <source>
        <dbReference type="EMBL" id="KOX75196.1"/>
    </source>
</evidence>
<evidence type="ECO:0000313" key="2">
    <source>
        <dbReference type="Proteomes" id="UP000053105"/>
    </source>
</evidence>
<accession>A0A0M9A2N3</accession>
<dbReference type="Proteomes" id="UP000053105">
    <property type="component" value="Unassembled WGS sequence"/>
</dbReference>
<keyword evidence="2" id="KW-1185">Reference proteome</keyword>
<dbReference type="AlphaFoldDB" id="A0A0M9A2N3"/>
<protein>
    <submittedName>
        <fullName evidence="1">Uncharacterized protein</fullName>
    </submittedName>
</protein>
<proteinExistence type="predicted"/>
<dbReference type="EMBL" id="KQ435769">
    <property type="protein sequence ID" value="KOX75196.1"/>
    <property type="molecule type" value="Genomic_DNA"/>
</dbReference>
<organism evidence="1 2">
    <name type="scientific">Melipona quadrifasciata</name>
    <dbReference type="NCBI Taxonomy" id="166423"/>
    <lineage>
        <taxon>Eukaryota</taxon>
        <taxon>Metazoa</taxon>
        <taxon>Ecdysozoa</taxon>
        <taxon>Arthropoda</taxon>
        <taxon>Hexapoda</taxon>
        <taxon>Insecta</taxon>
        <taxon>Pterygota</taxon>
        <taxon>Neoptera</taxon>
        <taxon>Endopterygota</taxon>
        <taxon>Hymenoptera</taxon>
        <taxon>Apocrita</taxon>
        <taxon>Aculeata</taxon>
        <taxon>Apoidea</taxon>
        <taxon>Anthophila</taxon>
        <taxon>Apidae</taxon>
        <taxon>Melipona</taxon>
    </lineage>
</organism>
<reference evidence="1 2" key="1">
    <citation type="submission" date="2015-07" db="EMBL/GenBank/DDBJ databases">
        <title>The genome of Melipona quadrifasciata.</title>
        <authorList>
            <person name="Pan H."/>
            <person name="Kapheim K."/>
        </authorList>
    </citation>
    <scope>NUCLEOTIDE SEQUENCE [LARGE SCALE GENOMIC DNA]</scope>
    <source>
        <strain evidence="1">0111107301</strain>
        <tissue evidence="1">Whole body</tissue>
    </source>
</reference>
<sequence length="60" mass="7120">MNCKIINNDRLILGLLTTKICKYQDSFHAARNEKVLCSIDFAQLFTKYCSRYEYTIEQHN</sequence>